<proteinExistence type="predicted"/>
<dbReference type="VEuPathDB" id="FungiDB:CPUR_03485"/>
<evidence type="ECO:0000313" key="1">
    <source>
        <dbReference type="EMBL" id="CCE29638.1"/>
    </source>
</evidence>
<comment type="caution">
    <text evidence="1">The sequence shown here is derived from an EMBL/GenBank/DDBJ whole genome shotgun (WGS) entry which is preliminary data.</text>
</comment>
<keyword evidence="2" id="KW-1185">Reference proteome</keyword>
<evidence type="ECO:0000313" key="2">
    <source>
        <dbReference type="Proteomes" id="UP000016801"/>
    </source>
</evidence>
<organism evidence="1 2">
    <name type="scientific">Claviceps purpurea (strain 20.1)</name>
    <name type="common">Ergot fungus</name>
    <name type="synonym">Sphacelia segetum</name>
    <dbReference type="NCBI Taxonomy" id="1111077"/>
    <lineage>
        <taxon>Eukaryota</taxon>
        <taxon>Fungi</taxon>
        <taxon>Dikarya</taxon>
        <taxon>Ascomycota</taxon>
        <taxon>Pezizomycotina</taxon>
        <taxon>Sordariomycetes</taxon>
        <taxon>Hypocreomycetidae</taxon>
        <taxon>Hypocreales</taxon>
        <taxon>Clavicipitaceae</taxon>
        <taxon>Claviceps</taxon>
    </lineage>
</organism>
<dbReference type="STRING" id="1111077.M1W955"/>
<reference evidence="1 2" key="1">
    <citation type="journal article" date="2013" name="PLoS Genet.">
        <title>Plant-symbiotic fungi as chemical engineers: Multi-genome analysis of the Clavicipitaceae reveals dynamics of alkaloid loci.</title>
        <authorList>
            <person name="Schardl C.L."/>
            <person name="Young C.A."/>
            <person name="Hesse U."/>
            <person name="Amyotte S.G."/>
            <person name="Andreeva K."/>
            <person name="Calie P.J."/>
            <person name="Fleetwood D.J."/>
            <person name="Haws D.C."/>
            <person name="Moore N."/>
            <person name="Oeser B."/>
            <person name="Panaccione D.G."/>
            <person name="Schweri K.K."/>
            <person name="Voisey C.R."/>
            <person name="Farman M.L."/>
            <person name="Jaromczyk J.W."/>
            <person name="Roe B.A."/>
            <person name="O'Sullivan D.M."/>
            <person name="Scott B."/>
            <person name="Tudzynski P."/>
            <person name="An Z."/>
            <person name="Arnaoudova E.G."/>
            <person name="Bullock C.T."/>
            <person name="Charlton N.D."/>
            <person name="Chen L."/>
            <person name="Cox M."/>
            <person name="Dinkins R.D."/>
            <person name="Florea S."/>
            <person name="Glenn A.E."/>
            <person name="Gordon A."/>
            <person name="Gueldener U."/>
            <person name="Harris D.R."/>
            <person name="Hollin W."/>
            <person name="Jaromczyk J."/>
            <person name="Johnson R.D."/>
            <person name="Khan A.K."/>
            <person name="Leistner E."/>
            <person name="Leuchtmann A."/>
            <person name="Li C."/>
            <person name="Liu J."/>
            <person name="Liu J."/>
            <person name="Liu M."/>
            <person name="Mace W."/>
            <person name="Machado C."/>
            <person name="Nagabhyru P."/>
            <person name="Pan J."/>
            <person name="Schmid J."/>
            <person name="Sugawara K."/>
            <person name="Steiner U."/>
            <person name="Takach J.E."/>
            <person name="Tanaka E."/>
            <person name="Webb J.S."/>
            <person name="Wilson E.V."/>
            <person name="Wiseman J.L."/>
            <person name="Yoshida R."/>
            <person name="Zeng Z."/>
        </authorList>
    </citation>
    <scope>NUCLEOTIDE SEQUENCE [LARGE SCALE GENOMIC DNA]</scope>
    <source>
        <strain evidence="1 2">20.1</strain>
    </source>
</reference>
<dbReference type="HOGENOM" id="CLU_122930_0_0_1"/>
<protein>
    <recommendedName>
        <fullName evidence="3">F-box domain-containing protein</fullName>
    </recommendedName>
</protein>
<dbReference type="SUPFAM" id="SSF52047">
    <property type="entry name" value="RNI-like"/>
    <property type="match status" value="1"/>
</dbReference>
<evidence type="ECO:0008006" key="3">
    <source>
        <dbReference type="Google" id="ProtNLM"/>
    </source>
</evidence>
<accession>M1W955</accession>
<name>M1W955_CLAP2</name>
<dbReference type="OrthoDB" id="629492at2759"/>
<dbReference type="AlphaFoldDB" id="M1W955"/>
<dbReference type="eggNOG" id="ENOG502S69X">
    <property type="taxonomic scope" value="Eukaryota"/>
</dbReference>
<dbReference type="EMBL" id="CAGA01000015">
    <property type="protein sequence ID" value="CCE29638.1"/>
    <property type="molecule type" value="Genomic_DNA"/>
</dbReference>
<gene>
    <name evidence="1" type="ORF">CPUR_03485</name>
</gene>
<sequence>MVPELEVAQNPEFRNLRSFRSHNSCISSEDARSLLSNSIKTKTLTSFDIVFPKPEEWPPDTLRFQNSNILHLGDYKWLRGTRTIQTLGCYRFRFGLDAENDEHLPLPQFLASFPNLRTLSIDSMYYEQDEFASVVVAIMKRTHLKTIYTTSIKGEVLDQLRQTARDRGVELIDGDRPEHWPMTLSEWEA</sequence>
<dbReference type="Proteomes" id="UP000016801">
    <property type="component" value="Unassembled WGS sequence"/>
</dbReference>